<feature type="domain" description="Rhodopsin" evidence="8">
    <location>
        <begin position="31"/>
        <end position="206"/>
    </location>
</feature>
<keyword evidence="3 7" id="KW-1133">Transmembrane helix</keyword>
<dbReference type="Proteomes" id="UP001305779">
    <property type="component" value="Unassembled WGS sequence"/>
</dbReference>
<evidence type="ECO:0000256" key="6">
    <source>
        <dbReference type="SAM" id="MobiDB-lite"/>
    </source>
</evidence>
<dbReference type="Pfam" id="PF20684">
    <property type="entry name" value="Fung_rhodopsin"/>
    <property type="match status" value="1"/>
</dbReference>
<dbReference type="PANTHER" id="PTHR33048">
    <property type="entry name" value="PTH11-LIKE INTEGRAL MEMBRANE PROTEIN (AFU_ORTHOLOGUE AFUA_5G11245)"/>
    <property type="match status" value="1"/>
</dbReference>
<feature type="compositionally biased region" description="Polar residues" evidence="6">
    <location>
        <begin position="312"/>
        <end position="324"/>
    </location>
</feature>
<keyword evidence="10" id="KW-1185">Reference proteome</keyword>
<keyword evidence="2 7" id="KW-0812">Transmembrane</keyword>
<evidence type="ECO:0000256" key="1">
    <source>
        <dbReference type="ARBA" id="ARBA00004141"/>
    </source>
</evidence>
<protein>
    <recommendedName>
        <fullName evidence="8">Rhodopsin domain-containing protein</fullName>
    </recommendedName>
</protein>
<feature type="transmembrane region" description="Helical" evidence="7">
    <location>
        <begin position="59"/>
        <end position="81"/>
    </location>
</feature>
<feature type="transmembrane region" description="Helical" evidence="7">
    <location>
        <begin position="109"/>
        <end position="131"/>
    </location>
</feature>
<evidence type="ECO:0000256" key="5">
    <source>
        <dbReference type="ARBA" id="ARBA00038359"/>
    </source>
</evidence>
<proteinExistence type="inferred from homology"/>
<organism evidence="9 10">
    <name type="scientific">Zasmidium cellare</name>
    <name type="common">Wine cellar mold</name>
    <name type="synonym">Racodium cellare</name>
    <dbReference type="NCBI Taxonomy" id="395010"/>
    <lineage>
        <taxon>Eukaryota</taxon>
        <taxon>Fungi</taxon>
        <taxon>Dikarya</taxon>
        <taxon>Ascomycota</taxon>
        <taxon>Pezizomycotina</taxon>
        <taxon>Dothideomycetes</taxon>
        <taxon>Dothideomycetidae</taxon>
        <taxon>Mycosphaerellales</taxon>
        <taxon>Mycosphaerellaceae</taxon>
        <taxon>Zasmidium</taxon>
    </lineage>
</organism>
<dbReference type="InterPro" id="IPR049326">
    <property type="entry name" value="Rhodopsin_dom_fungi"/>
</dbReference>
<feature type="compositionally biased region" description="Polar residues" evidence="6">
    <location>
        <begin position="285"/>
        <end position="296"/>
    </location>
</feature>
<name>A0ABR0ETL5_ZASCE</name>
<comment type="subcellular location">
    <subcellularLocation>
        <location evidence="1">Membrane</location>
        <topology evidence="1">Multi-pass membrane protein</topology>
    </subcellularLocation>
</comment>
<accession>A0ABR0ETL5</accession>
<comment type="similarity">
    <text evidence="5">Belongs to the SAT4 family.</text>
</comment>
<feature type="compositionally biased region" description="Basic and acidic residues" evidence="6">
    <location>
        <begin position="251"/>
        <end position="260"/>
    </location>
</feature>
<evidence type="ECO:0000256" key="2">
    <source>
        <dbReference type="ARBA" id="ARBA00022692"/>
    </source>
</evidence>
<sequence>MIETVGGAPHAQNLGFLGLSRLVALTVASFDLYISAMMFLKISLGIFYLRFVIRTWEQYAVHATMIISTAYGVFLFFIALLNCGNPSKYLESELKGICMPNSAIYPIQLAGALVNACTDWVLAIMPIYILVKATTMPVRVKISAGMVLLLGCIGSVISLVRIQYMKGLVPGPNFFNTSIDLYIWSIIECGLGISAAAAATLRPLFRSLREHTNGFSNYGSRSKPGMDSVNQTRFTDTMFGDWGFEPPQNEQELRERERRSHSSLTPILKNSRVMSKMGITRETVTEQASESISPAASTPDRLRRQTSKRLQSRLSRTEQPTQPQRPEMVRQLSVREKGISRPVPHIFSQAAPPTPTGEHQQDLIRIDHRRNGSPNWVPKVKRTPDRQSNPHFDSPNPYRYSAPMSPIEGRPF</sequence>
<evidence type="ECO:0000256" key="7">
    <source>
        <dbReference type="SAM" id="Phobius"/>
    </source>
</evidence>
<gene>
    <name evidence="9" type="ORF">PRZ48_002860</name>
</gene>
<comment type="caution">
    <text evidence="9">The sequence shown here is derived from an EMBL/GenBank/DDBJ whole genome shotgun (WGS) entry which is preliminary data.</text>
</comment>
<feature type="transmembrane region" description="Helical" evidence="7">
    <location>
        <begin position="22"/>
        <end position="47"/>
    </location>
</feature>
<keyword evidence="4 7" id="KW-0472">Membrane</keyword>
<dbReference type="InterPro" id="IPR052337">
    <property type="entry name" value="SAT4-like"/>
</dbReference>
<feature type="region of interest" description="Disordered" evidence="6">
    <location>
        <begin position="239"/>
        <end position="329"/>
    </location>
</feature>
<evidence type="ECO:0000256" key="3">
    <source>
        <dbReference type="ARBA" id="ARBA00022989"/>
    </source>
</evidence>
<feature type="transmembrane region" description="Helical" evidence="7">
    <location>
        <begin position="143"/>
        <end position="162"/>
    </location>
</feature>
<reference evidence="9 10" key="1">
    <citation type="journal article" date="2023" name="G3 (Bethesda)">
        <title>A chromosome-level genome assembly of Zasmidium syzygii isolated from banana leaves.</title>
        <authorList>
            <person name="van Westerhoven A.C."/>
            <person name="Mehrabi R."/>
            <person name="Talebi R."/>
            <person name="Steentjes M.B.F."/>
            <person name="Corcolon B."/>
            <person name="Chong P.A."/>
            <person name="Kema G.H.J."/>
            <person name="Seidl M.F."/>
        </authorList>
    </citation>
    <scope>NUCLEOTIDE SEQUENCE [LARGE SCALE GENOMIC DNA]</scope>
    <source>
        <strain evidence="9 10">P124</strain>
    </source>
</reference>
<feature type="region of interest" description="Disordered" evidence="6">
    <location>
        <begin position="366"/>
        <end position="412"/>
    </location>
</feature>
<dbReference type="PANTHER" id="PTHR33048:SF96">
    <property type="entry name" value="INTEGRAL MEMBRANE PROTEIN"/>
    <property type="match status" value="1"/>
</dbReference>
<evidence type="ECO:0000313" key="10">
    <source>
        <dbReference type="Proteomes" id="UP001305779"/>
    </source>
</evidence>
<evidence type="ECO:0000313" key="9">
    <source>
        <dbReference type="EMBL" id="KAK4504897.1"/>
    </source>
</evidence>
<evidence type="ECO:0000259" key="8">
    <source>
        <dbReference type="Pfam" id="PF20684"/>
    </source>
</evidence>
<evidence type="ECO:0000256" key="4">
    <source>
        <dbReference type="ARBA" id="ARBA00023136"/>
    </source>
</evidence>
<dbReference type="EMBL" id="JAXOVC010000002">
    <property type="protein sequence ID" value="KAK4504897.1"/>
    <property type="molecule type" value="Genomic_DNA"/>
</dbReference>